<comment type="function">
    <text evidence="3">Component of the COP9 signalosome complex (CSN), a complex involved in various cellular and developmental processes.</text>
</comment>
<dbReference type="InterPro" id="IPR037518">
    <property type="entry name" value="MPN"/>
</dbReference>
<dbReference type="KEGG" id="aqu:100640863"/>
<keyword evidence="3" id="KW-0736">Signalosome</keyword>
<feature type="domain" description="MPN" evidence="4">
    <location>
        <begin position="25"/>
        <end position="159"/>
    </location>
</feature>
<dbReference type="EnsemblMetazoa" id="XM_003383655.3">
    <property type="protein sequence ID" value="XP_003383703.1"/>
    <property type="gene ID" value="LOC100640863"/>
</dbReference>
<dbReference type="EnsemblMetazoa" id="Aqu2.1.40996_001">
    <property type="protein sequence ID" value="Aqu2.1.40996_001"/>
    <property type="gene ID" value="Aqu2.1.40996"/>
</dbReference>
<dbReference type="CDD" id="cd08063">
    <property type="entry name" value="MPN_CSN6"/>
    <property type="match status" value="1"/>
</dbReference>
<sequence>MADIPMEEGTEQIVTGGGSSGSVSISIHPLVVMNVSDHFTRVKVQNDTNIRVFGALLGRQKGRSVEICNSYELVVDTTKENKLVLDREYFLSKEEQFKQVFADMEFVGWYTTGDTPSTDDIDLHEQICHDRENSLLLKLNASARTDQLPLTIYESLIEMVEGKTKLVFSGLPYTLATEEAERIGVDHIARVSVTGSAETSAVAEQLSGMYGAVKMLYTRVRLIVDYLRSVRSGELAPNNAILRDISSLCNQLPVLDNQLFEKSFQDQTSEVLLVAYLASITKGLGTANEFISKVNVVHNRHGMARRSKGLPF</sequence>
<dbReference type="Proteomes" id="UP000007879">
    <property type="component" value="Unassembled WGS sequence"/>
</dbReference>
<dbReference type="InterPro" id="IPR000555">
    <property type="entry name" value="JAMM/MPN+_dom"/>
</dbReference>
<dbReference type="PANTHER" id="PTHR10540:SF8">
    <property type="entry name" value="COP9 SIGNALOSOME COMPLEX SUBUNIT 6"/>
    <property type="match status" value="1"/>
</dbReference>
<dbReference type="AlphaFoldDB" id="A0A1X7VKT9"/>
<evidence type="ECO:0000256" key="1">
    <source>
        <dbReference type="ARBA" id="ARBA00010893"/>
    </source>
</evidence>
<gene>
    <name evidence="5" type="primary">100640863</name>
</gene>
<protein>
    <recommendedName>
        <fullName evidence="2 3">COP9 signalosome complex subunit 6</fullName>
    </recommendedName>
</protein>
<dbReference type="Pfam" id="PF01398">
    <property type="entry name" value="JAB"/>
    <property type="match status" value="1"/>
</dbReference>
<proteinExistence type="inferred from homology"/>
<keyword evidence="3" id="KW-0963">Cytoplasm</keyword>
<dbReference type="SMART" id="SM00232">
    <property type="entry name" value="JAB_MPN"/>
    <property type="match status" value="1"/>
</dbReference>
<reference evidence="5" key="2">
    <citation type="submission" date="2017-05" db="UniProtKB">
        <authorList>
            <consortium name="EnsemblMetazoa"/>
        </authorList>
    </citation>
    <scope>IDENTIFICATION</scope>
</reference>
<dbReference type="GO" id="GO:0008180">
    <property type="term" value="C:COP9 signalosome"/>
    <property type="evidence" value="ECO:0007669"/>
    <property type="project" value="UniProtKB-UniRule"/>
</dbReference>
<dbReference type="STRING" id="400682.A0A1X7VKT9"/>
<reference evidence="6" key="1">
    <citation type="journal article" date="2010" name="Nature">
        <title>The Amphimedon queenslandica genome and the evolution of animal complexity.</title>
        <authorList>
            <person name="Srivastava M."/>
            <person name="Simakov O."/>
            <person name="Chapman J."/>
            <person name="Fahey B."/>
            <person name="Gauthier M.E."/>
            <person name="Mitros T."/>
            <person name="Richards G.S."/>
            <person name="Conaco C."/>
            <person name="Dacre M."/>
            <person name="Hellsten U."/>
            <person name="Larroux C."/>
            <person name="Putnam N.H."/>
            <person name="Stanke M."/>
            <person name="Adamska M."/>
            <person name="Darling A."/>
            <person name="Degnan S.M."/>
            <person name="Oakley T.H."/>
            <person name="Plachetzki D.C."/>
            <person name="Zhai Y."/>
            <person name="Adamski M."/>
            <person name="Calcino A."/>
            <person name="Cummins S.F."/>
            <person name="Goodstein D.M."/>
            <person name="Harris C."/>
            <person name="Jackson D.J."/>
            <person name="Leys S.P."/>
            <person name="Shu S."/>
            <person name="Woodcroft B.J."/>
            <person name="Vervoort M."/>
            <person name="Kosik K.S."/>
            <person name="Manning G."/>
            <person name="Degnan B.M."/>
            <person name="Rokhsar D.S."/>
        </authorList>
    </citation>
    <scope>NUCLEOTIDE SEQUENCE [LARGE SCALE GENOMIC DNA]</scope>
</reference>
<dbReference type="eggNOG" id="KOG3050">
    <property type="taxonomic scope" value="Eukaryota"/>
</dbReference>
<dbReference type="OrthoDB" id="1378at2759"/>
<evidence type="ECO:0000313" key="6">
    <source>
        <dbReference type="Proteomes" id="UP000007879"/>
    </source>
</evidence>
<dbReference type="InParanoid" id="A0A1X7VKT9"/>
<dbReference type="GO" id="GO:0008237">
    <property type="term" value="F:metallopeptidase activity"/>
    <property type="evidence" value="ECO:0007669"/>
    <property type="project" value="InterPro"/>
</dbReference>
<keyword evidence="6" id="KW-1185">Reference proteome</keyword>
<dbReference type="PROSITE" id="PS50249">
    <property type="entry name" value="MPN"/>
    <property type="match status" value="1"/>
</dbReference>
<evidence type="ECO:0000256" key="3">
    <source>
        <dbReference type="RuleBase" id="RU367006"/>
    </source>
</evidence>
<dbReference type="PANTHER" id="PTHR10540">
    <property type="entry name" value="EUKARYOTIC TRANSLATION INITIATION FACTOR 3 SUBUNIT F-RELATED"/>
    <property type="match status" value="1"/>
</dbReference>
<organism evidence="5">
    <name type="scientific">Amphimedon queenslandica</name>
    <name type="common">Sponge</name>
    <dbReference type="NCBI Taxonomy" id="400682"/>
    <lineage>
        <taxon>Eukaryota</taxon>
        <taxon>Metazoa</taxon>
        <taxon>Porifera</taxon>
        <taxon>Demospongiae</taxon>
        <taxon>Heteroscleromorpha</taxon>
        <taxon>Haplosclerida</taxon>
        <taxon>Niphatidae</taxon>
        <taxon>Amphimedon</taxon>
    </lineage>
</organism>
<dbReference type="GO" id="GO:0000338">
    <property type="term" value="P:protein deneddylation"/>
    <property type="evidence" value="ECO:0007669"/>
    <property type="project" value="InterPro"/>
</dbReference>
<evidence type="ECO:0000259" key="4">
    <source>
        <dbReference type="PROSITE" id="PS50249"/>
    </source>
</evidence>
<evidence type="ECO:0000256" key="2">
    <source>
        <dbReference type="ARBA" id="ARBA00014871"/>
    </source>
</evidence>
<dbReference type="Pfam" id="PF13012">
    <property type="entry name" value="MitMem_reg"/>
    <property type="match status" value="1"/>
</dbReference>
<dbReference type="InterPro" id="IPR033859">
    <property type="entry name" value="MPN_CSN6"/>
</dbReference>
<dbReference type="GO" id="GO:0005737">
    <property type="term" value="C:cytoplasm"/>
    <property type="evidence" value="ECO:0007669"/>
    <property type="project" value="UniProtKB-SubCell"/>
</dbReference>
<evidence type="ECO:0000313" key="5">
    <source>
        <dbReference type="EnsemblMetazoa" id="Aqu2.1.40996_001"/>
    </source>
</evidence>
<keyword evidence="3" id="KW-0539">Nucleus</keyword>
<name>A0A1X7VKT9_AMPQE</name>
<dbReference type="InterPro" id="IPR024969">
    <property type="entry name" value="EIF3F/CSN6-like_C"/>
</dbReference>
<accession>A0A1X7VKT9</accession>
<comment type="subcellular location">
    <subcellularLocation>
        <location evidence="3">Cytoplasm</location>
    </subcellularLocation>
    <subcellularLocation>
        <location evidence="3">Nucleus</location>
    </subcellularLocation>
</comment>
<comment type="similarity">
    <text evidence="1 3">Belongs to the peptidase M67A family. CSN6 subfamily.</text>
</comment>
<dbReference type="Gene3D" id="3.40.140.10">
    <property type="entry name" value="Cytidine Deaminase, domain 2"/>
    <property type="match status" value="1"/>
</dbReference>